<feature type="region of interest" description="Disordered" evidence="1">
    <location>
        <begin position="22"/>
        <end position="88"/>
    </location>
</feature>
<dbReference type="InterPro" id="IPR014710">
    <property type="entry name" value="RmlC-like_jellyroll"/>
</dbReference>
<accession>A0AAV7N3T4</accession>
<comment type="caution">
    <text evidence="3">The sequence shown here is derived from an EMBL/GenBank/DDBJ whole genome shotgun (WGS) entry which is preliminary data.</text>
</comment>
<dbReference type="InterPro" id="IPR000595">
    <property type="entry name" value="cNMP-bd_dom"/>
</dbReference>
<reference evidence="3" key="1">
    <citation type="journal article" date="2022" name="bioRxiv">
        <title>Sequencing and chromosome-scale assembly of the giantPleurodeles waltlgenome.</title>
        <authorList>
            <person name="Brown T."/>
            <person name="Elewa A."/>
            <person name="Iarovenko S."/>
            <person name="Subramanian E."/>
            <person name="Araus A.J."/>
            <person name="Petzold A."/>
            <person name="Susuki M."/>
            <person name="Suzuki K.-i.T."/>
            <person name="Hayashi T."/>
            <person name="Toyoda A."/>
            <person name="Oliveira C."/>
            <person name="Osipova E."/>
            <person name="Leigh N.D."/>
            <person name="Simon A."/>
            <person name="Yun M.H."/>
        </authorList>
    </citation>
    <scope>NUCLEOTIDE SEQUENCE</scope>
    <source>
        <strain evidence="3">20211129_DDA</strain>
        <tissue evidence="3">Liver</tissue>
    </source>
</reference>
<evidence type="ECO:0000313" key="4">
    <source>
        <dbReference type="Proteomes" id="UP001066276"/>
    </source>
</evidence>
<dbReference type="SUPFAM" id="SSF51206">
    <property type="entry name" value="cAMP-binding domain-like"/>
    <property type="match status" value="2"/>
</dbReference>
<feature type="compositionally biased region" description="Basic residues" evidence="1">
    <location>
        <begin position="25"/>
        <end position="39"/>
    </location>
</feature>
<dbReference type="Pfam" id="PF00027">
    <property type="entry name" value="cNMP_binding"/>
    <property type="match status" value="1"/>
</dbReference>
<evidence type="ECO:0000256" key="1">
    <source>
        <dbReference type="SAM" id="MobiDB-lite"/>
    </source>
</evidence>
<sequence>MLDRECRKESIVASLRALGAPVGRPRMRRKETGRGKTPRVRTLQKAPSRLCGSDGPPSLRVQPSMTKPIGLLPPLPNDHPGVGPQRRESVQGGLVLTPAPKEEEPSALSYKIQVLLRFQKVARCVSLLCFLYKNHHLLANPDYTVERVRRREPEQQCPFETEEDILFDITKFKVQKQIRLTHRVIRILKSRPQERNDQDIRQVLAALHHVAAFRSYSTKLQRNVARVAWYSRFESRQVVIQQGQRPHSFYICLSGSASVIKRHRESGQVKPAWFFTQGDTFGDSDILSDERWQFTVIIQEPAEFLCIDREDFLKLFLSSGGNIMGDPEQVMFLRALRFLRGWPVHLLEDHPGKCLVRHFRRGAIILKNSNATDWIYIVKSGSCSLFKVFKEAPSTNTLLPPRRAKQKSISEDVPSLGKLEIQKRMNEHKNLILDTCVLHSQPPTNIYKKVKTCKKENIASDPHSSGHRDVKAFSTTALMGHMKSPYPKLVVTSSDDQQKEILNGVEIPVLKVSNEESAINREAAPMKSAHLRPSTMNSLAKTEETLQVQKPMAGSRRVAPVLITLGTLMRGSVFGLSDVLFKDQSNLCVVSNGAECLKISKRFYLDHAPEELIKMLQQHERPYPSDRALWEQLTRELRWEVFRKARVKSTLQRIERKRKLLQRPCGCADLQDHRTG</sequence>
<proteinExistence type="predicted"/>
<dbReference type="PROSITE" id="PS50042">
    <property type="entry name" value="CNMP_BINDING_3"/>
    <property type="match status" value="1"/>
</dbReference>
<dbReference type="EMBL" id="JANPWB010000013">
    <property type="protein sequence ID" value="KAJ1110667.1"/>
    <property type="molecule type" value="Genomic_DNA"/>
</dbReference>
<name>A0AAV7N3T4_PLEWA</name>
<dbReference type="PANTHER" id="PTHR23011">
    <property type="entry name" value="CYCLIC NUCLEOTIDE-BINDING DOMAIN CONTAINING PROTEIN"/>
    <property type="match status" value="1"/>
</dbReference>
<dbReference type="Gene3D" id="2.60.120.10">
    <property type="entry name" value="Jelly Rolls"/>
    <property type="match status" value="2"/>
</dbReference>
<dbReference type="AlphaFoldDB" id="A0AAV7N3T4"/>
<dbReference type="SMART" id="SM00100">
    <property type="entry name" value="cNMP"/>
    <property type="match status" value="1"/>
</dbReference>
<evidence type="ECO:0000313" key="3">
    <source>
        <dbReference type="EMBL" id="KAJ1110667.1"/>
    </source>
</evidence>
<keyword evidence="4" id="KW-1185">Reference proteome</keyword>
<dbReference type="Proteomes" id="UP001066276">
    <property type="component" value="Chromosome 9"/>
</dbReference>
<feature type="domain" description="Cyclic nucleotide-binding" evidence="2">
    <location>
        <begin position="212"/>
        <end position="316"/>
    </location>
</feature>
<dbReference type="CDD" id="cd00038">
    <property type="entry name" value="CAP_ED"/>
    <property type="match status" value="1"/>
</dbReference>
<gene>
    <name evidence="3" type="ORF">NDU88_008015</name>
</gene>
<dbReference type="InterPro" id="IPR018490">
    <property type="entry name" value="cNMP-bd_dom_sf"/>
</dbReference>
<organism evidence="3 4">
    <name type="scientific">Pleurodeles waltl</name>
    <name type="common">Iberian ribbed newt</name>
    <dbReference type="NCBI Taxonomy" id="8319"/>
    <lineage>
        <taxon>Eukaryota</taxon>
        <taxon>Metazoa</taxon>
        <taxon>Chordata</taxon>
        <taxon>Craniata</taxon>
        <taxon>Vertebrata</taxon>
        <taxon>Euteleostomi</taxon>
        <taxon>Amphibia</taxon>
        <taxon>Batrachia</taxon>
        <taxon>Caudata</taxon>
        <taxon>Salamandroidea</taxon>
        <taxon>Salamandridae</taxon>
        <taxon>Pleurodelinae</taxon>
        <taxon>Pleurodeles</taxon>
    </lineage>
</organism>
<dbReference type="PANTHER" id="PTHR23011:SF28">
    <property type="entry name" value="CYCLIC NUCLEOTIDE-BINDING DOMAIN CONTAINING PROTEIN"/>
    <property type="match status" value="1"/>
</dbReference>
<evidence type="ECO:0000259" key="2">
    <source>
        <dbReference type="PROSITE" id="PS50042"/>
    </source>
</evidence>
<protein>
    <recommendedName>
        <fullName evidence="2">Cyclic nucleotide-binding domain-containing protein</fullName>
    </recommendedName>
</protein>